<proteinExistence type="predicted"/>
<protein>
    <recommendedName>
        <fullName evidence="1">Dynein axonemal assembly factor 5 TPR repeats domain-containing protein</fullName>
    </recommendedName>
</protein>
<sequence length="602" mass="69023">MTTDEQTEIINLIKQLDNPIRSAKNKGSDQLLQIQINPSSYKESFFQNIYCPILKHFSNETEHVRENCIQIIKNLIVKVDTKYLHQIVSNTLPVIFSRLKNDCIEPAEQIRIELMNLLLQIIQMIDKNTNPSHLNDYANEIIDPFVLSFTSSDPQITKKGCFVLNEFVIRCSSEYLNSLCDSISPLLLKNCSHKHYEIRKLSLNSLTMLYIHSNMIDDVEKVYSLIQKLVDDKNTNVRKEVISFCFSLLTKHSQKESLYFPFLIPLMVLARPMIQDRPISPNLCINPGSSGNNPENSNNSNYSQLKLEEAQLAFNSINTIASNNMNDSTSQEENLLNSIVRNLSNKFLNTLLPMTTEWTETLRKYGFSALITFLSFCGKYLERYGPLIMQRIIISLRDFKEESIHALQCQAILSNSIPAQDILNFLLPCLSDKESNNTNDILLLLQVSIINGNFDENQILQILNELSKILKIGGFNQQLINFIFAITQKPIQISDSGKVFILKFILELNEKCEILNSLTFLFNQPKSQVFAQYFLDLLNSKNESPQFLIDLLFATPLEIVKTNQSIVLDQINTTLSSIHKNPNNSNKKYLDTFDSLIHQFFS</sequence>
<dbReference type="EMBL" id="MLAK01000024">
    <property type="protein sequence ID" value="OHT17214.1"/>
    <property type="molecule type" value="Genomic_DNA"/>
</dbReference>
<dbReference type="InterPro" id="IPR016024">
    <property type="entry name" value="ARM-type_fold"/>
</dbReference>
<dbReference type="Proteomes" id="UP000179807">
    <property type="component" value="Unassembled WGS sequence"/>
</dbReference>
<keyword evidence="3" id="KW-1185">Reference proteome</keyword>
<dbReference type="InterPro" id="IPR011989">
    <property type="entry name" value="ARM-like"/>
</dbReference>
<evidence type="ECO:0000313" key="3">
    <source>
        <dbReference type="Proteomes" id="UP000179807"/>
    </source>
</evidence>
<dbReference type="InterPro" id="IPR057978">
    <property type="entry name" value="TPR_DAAF5"/>
</dbReference>
<accession>A0A1J4L5I7</accession>
<dbReference type="AlphaFoldDB" id="A0A1J4L5I7"/>
<dbReference type="VEuPathDB" id="TrichDB:TRFO_12532"/>
<evidence type="ECO:0000259" key="1">
    <source>
        <dbReference type="Pfam" id="PF25757"/>
    </source>
</evidence>
<dbReference type="InterPro" id="IPR052623">
    <property type="entry name" value="DAAF5"/>
</dbReference>
<dbReference type="RefSeq" id="XP_068370350.1">
    <property type="nucleotide sequence ID" value="XM_068496691.1"/>
</dbReference>
<reference evidence="2" key="1">
    <citation type="submission" date="2016-10" db="EMBL/GenBank/DDBJ databases">
        <authorList>
            <person name="Benchimol M."/>
            <person name="Almeida L.G."/>
            <person name="Vasconcelos A.T."/>
            <person name="Perreira-Neves A."/>
            <person name="Rosa I.A."/>
            <person name="Tasca T."/>
            <person name="Bogo M.R."/>
            <person name="de Souza W."/>
        </authorList>
    </citation>
    <scope>NUCLEOTIDE SEQUENCE [LARGE SCALE GENOMIC DNA]</scope>
    <source>
        <strain evidence="2">K</strain>
    </source>
</reference>
<feature type="domain" description="Dynein axonemal assembly factor 5 TPR repeats" evidence="1">
    <location>
        <begin position="37"/>
        <end position="268"/>
    </location>
</feature>
<dbReference type="Gene3D" id="1.25.10.10">
    <property type="entry name" value="Leucine-rich Repeat Variant"/>
    <property type="match status" value="1"/>
</dbReference>
<dbReference type="PANTHER" id="PTHR16216">
    <property type="entry name" value="DYNEIN ASSEMBLY FACTOR 5, AXONEMAL"/>
    <property type="match status" value="1"/>
</dbReference>
<gene>
    <name evidence="2" type="ORF">TRFO_12532</name>
</gene>
<dbReference type="Pfam" id="PF25757">
    <property type="entry name" value="TPR_DNAAF5"/>
    <property type="match status" value="1"/>
</dbReference>
<dbReference type="GeneID" id="94831395"/>
<name>A0A1J4L5I7_9EUKA</name>
<organism evidence="2 3">
    <name type="scientific">Tritrichomonas foetus</name>
    <dbReference type="NCBI Taxonomy" id="1144522"/>
    <lineage>
        <taxon>Eukaryota</taxon>
        <taxon>Metamonada</taxon>
        <taxon>Parabasalia</taxon>
        <taxon>Tritrichomonadida</taxon>
        <taxon>Tritrichomonadidae</taxon>
        <taxon>Tritrichomonas</taxon>
    </lineage>
</organism>
<dbReference type="PANTHER" id="PTHR16216:SF2">
    <property type="entry name" value="DYNEIN AXONEMAL ASSEMBLY FACTOR 5"/>
    <property type="match status" value="1"/>
</dbReference>
<evidence type="ECO:0000313" key="2">
    <source>
        <dbReference type="EMBL" id="OHT17214.1"/>
    </source>
</evidence>
<dbReference type="SUPFAM" id="SSF48371">
    <property type="entry name" value="ARM repeat"/>
    <property type="match status" value="1"/>
</dbReference>
<comment type="caution">
    <text evidence="2">The sequence shown here is derived from an EMBL/GenBank/DDBJ whole genome shotgun (WGS) entry which is preliminary data.</text>
</comment>